<dbReference type="EMBL" id="BSXU01000395">
    <property type="protein sequence ID" value="GMG20543.1"/>
    <property type="molecule type" value="Genomic_DNA"/>
</dbReference>
<dbReference type="PROSITE" id="PS51038">
    <property type="entry name" value="BAH"/>
    <property type="match status" value="1"/>
</dbReference>
<evidence type="ECO:0000256" key="1">
    <source>
        <dbReference type="ARBA" id="ARBA00022723"/>
    </source>
</evidence>
<dbReference type="Proteomes" id="UP001165063">
    <property type="component" value="Unassembled WGS sequence"/>
</dbReference>
<dbReference type="GO" id="GO:0004842">
    <property type="term" value="F:ubiquitin-protein transferase activity"/>
    <property type="evidence" value="ECO:0007669"/>
    <property type="project" value="TreeGrafter"/>
</dbReference>
<dbReference type="Gene3D" id="2.30.30.490">
    <property type="match status" value="1"/>
</dbReference>
<keyword evidence="1" id="KW-0479">Metal-binding</keyword>
<evidence type="ECO:0000256" key="3">
    <source>
        <dbReference type="ARBA" id="ARBA00022833"/>
    </source>
</evidence>
<dbReference type="Gene3D" id="1.10.10.60">
    <property type="entry name" value="Homeodomain-like"/>
    <property type="match status" value="1"/>
</dbReference>
<keyword evidence="7" id="KW-1185">Reference proteome</keyword>
<dbReference type="SUPFAM" id="SSF46689">
    <property type="entry name" value="Homeodomain-like"/>
    <property type="match status" value="1"/>
</dbReference>
<dbReference type="InterPro" id="IPR001025">
    <property type="entry name" value="BAH_dom"/>
</dbReference>
<dbReference type="InterPro" id="IPR001965">
    <property type="entry name" value="Znf_PHD"/>
</dbReference>
<dbReference type="GO" id="GO:0036205">
    <property type="term" value="P:histone catabolic process"/>
    <property type="evidence" value="ECO:0007669"/>
    <property type="project" value="TreeGrafter"/>
</dbReference>
<evidence type="ECO:0000313" key="6">
    <source>
        <dbReference type="EMBL" id="GMG20543.1"/>
    </source>
</evidence>
<dbReference type="SMART" id="SM00249">
    <property type="entry name" value="PHD"/>
    <property type="match status" value="1"/>
</dbReference>
<dbReference type="InterPro" id="IPR013083">
    <property type="entry name" value="Znf_RING/FYVE/PHD"/>
</dbReference>
<dbReference type="InterPro" id="IPR001005">
    <property type="entry name" value="SANT/Myb"/>
</dbReference>
<keyword evidence="2" id="KW-0863">Zinc-finger</keyword>
<dbReference type="Gene3D" id="3.30.40.10">
    <property type="entry name" value="Zinc/RING finger domain, C3HC4 (zinc finger)"/>
    <property type="match status" value="1"/>
</dbReference>
<dbReference type="SMART" id="SM00439">
    <property type="entry name" value="BAH"/>
    <property type="match status" value="1"/>
</dbReference>
<dbReference type="InterPro" id="IPR043151">
    <property type="entry name" value="BAH_sf"/>
</dbReference>
<protein>
    <submittedName>
        <fullName evidence="6">Unnamed protein product</fullName>
    </submittedName>
</protein>
<dbReference type="GO" id="GO:0003682">
    <property type="term" value="F:chromatin binding"/>
    <property type="evidence" value="ECO:0007669"/>
    <property type="project" value="InterPro"/>
</dbReference>
<feature type="region of interest" description="Disordered" evidence="4">
    <location>
        <begin position="1"/>
        <end position="154"/>
    </location>
</feature>
<dbReference type="Pfam" id="PF00628">
    <property type="entry name" value="PHD"/>
    <property type="match status" value="1"/>
</dbReference>
<evidence type="ECO:0000256" key="4">
    <source>
        <dbReference type="SAM" id="MobiDB-lite"/>
    </source>
</evidence>
<dbReference type="InterPro" id="IPR029617">
    <property type="entry name" value="Snt2"/>
</dbReference>
<feature type="compositionally biased region" description="Polar residues" evidence="4">
    <location>
        <begin position="135"/>
        <end position="145"/>
    </location>
</feature>
<feature type="region of interest" description="Disordered" evidence="4">
    <location>
        <begin position="542"/>
        <end position="586"/>
    </location>
</feature>
<evidence type="ECO:0000313" key="7">
    <source>
        <dbReference type="Proteomes" id="UP001165063"/>
    </source>
</evidence>
<dbReference type="InterPro" id="IPR009057">
    <property type="entry name" value="Homeodomain-like_sf"/>
</dbReference>
<sequence>MTDVQTSPSRPKRRTTVNVNYKEKTEADIPSATLSKSSSSSSTTKNSAANHNHNYSHSNTSNNGSTTSKGSDKPKRQYIKRSPVWNLHNQNNDNSSGSSSDSGHSQGNSGSRGGRSSSSVKHHHPRRANNHSHNGHNSDTNSDASNYPPVDEVIPLNWQPPQEEYDQFNKIWDLKGAKVENNVLTFKDGTKIRKGDFIYMICEPPSEPFYIAMVVGFVKKDKDSNSKAVKNYMFDVCWFYRPRDLNRRAADSRNLYASLHKDQCPITSFRGLVTVKHKSEVEDVEAYRQQPNCFYFDKLYDRYMIKMYEVLPTAKLVNLPPNYYEALHKRFEYVFVEVGRGQDLLSAPKNCEKCYQWCASSDSIQCLKCEKNYHLLCLDPPIFTKPKRGFAWFCAACNHAMEDALTAKRGKLLSSSQPHIIAAQAEASSRSNSQKSTSSSQSETVTNPVPPASHQEHHKPVEIPKYEQLAIAFLKEDKGVSFKNRREIEEWPFRYLGMHAKLEDALDIQDRPYARAASRLGSRHQFTGMVDWFNHPVQYYDTDSTHPSKNKGGRRKRQYGGRWGKRDSTSPSPEDEELQSKKMPIPNEYQNVNVKQFPGWLQPKPKGFIERGGDDTVKLLWKPIDDKMEPIVEKYVKDCYPVAKKLNIIQTTPNFMDAILKILMDNNYDTDKSLEEVSKLTRETLKEPTFSEEEVHKFEEAVKIHGSELHPVFKSVGTQTSAMIVRFYYLWKKSPNGHLIWDNYPGRAKNRLKNTKNIGLDLGDVEDDAAFSSTKINKVHARFECAHCKTDESSQWFRTPGIYLPDSIEETCFGLLLENRLRKVAVDGRRELNLN</sequence>
<feature type="region of interest" description="Disordered" evidence="4">
    <location>
        <begin position="423"/>
        <end position="461"/>
    </location>
</feature>
<organism evidence="6 7">
    <name type="scientific">Ambrosiozyma monospora</name>
    <name type="common">Yeast</name>
    <name type="synonym">Endomycopsis monosporus</name>
    <dbReference type="NCBI Taxonomy" id="43982"/>
    <lineage>
        <taxon>Eukaryota</taxon>
        <taxon>Fungi</taxon>
        <taxon>Dikarya</taxon>
        <taxon>Ascomycota</taxon>
        <taxon>Saccharomycotina</taxon>
        <taxon>Pichiomycetes</taxon>
        <taxon>Pichiales</taxon>
        <taxon>Pichiaceae</taxon>
        <taxon>Ambrosiozyma</taxon>
    </lineage>
</organism>
<reference evidence="6" key="1">
    <citation type="submission" date="2023-04" db="EMBL/GenBank/DDBJ databases">
        <title>Ambrosiozyma monospora NBRC 1965.</title>
        <authorList>
            <person name="Ichikawa N."/>
            <person name="Sato H."/>
            <person name="Tonouchi N."/>
        </authorList>
    </citation>
    <scope>NUCLEOTIDE SEQUENCE</scope>
    <source>
        <strain evidence="6">NBRC 1965</strain>
    </source>
</reference>
<gene>
    <name evidence="6" type="ORF">Amon01_000131000</name>
</gene>
<feature type="compositionally biased region" description="Basic residues" evidence="4">
    <location>
        <begin position="120"/>
        <end position="134"/>
    </location>
</feature>
<feature type="compositionally biased region" description="Basic residues" evidence="4">
    <location>
        <begin position="548"/>
        <end position="559"/>
    </location>
</feature>
<dbReference type="InterPro" id="IPR011011">
    <property type="entry name" value="Znf_FYVE_PHD"/>
</dbReference>
<proteinExistence type="predicted"/>
<dbReference type="PANTHER" id="PTHR47672:SF1">
    <property type="entry name" value="E3 UBIQUITIN-PROTEIN LIGASE SNT2"/>
    <property type="match status" value="1"/>
</dbReference>
<evidence type="ECO:0000256" key="2">
    <source>
        <dbReference type="ARBA" id="ARBA00022771"/>
    </source>
</evidence>
<feature type="compositionally biased region" description="Low complexity" evidence="4">
    <location>
        <begin position="428"/>
        <end position="442"/>
    </location>
</feature>
<dbReference type="GO" id="GO:0048189">
    <property type="term" value="C:Lid2 complex"/>
    <property type="evidence" value="ECO:0007669"/>
    <property type="project" value="TreeGrafter"/>
</dbReference>
<dbReference type="GO" id="GO:0008270">
    <property type="term" value="F:zinc ion binding"/>
    <property type="evidence" value="ECO:0007669"/>
    <property type="project" value="UniProtKB-KW"/>
</dbReference>
<comment type="caution">
    <text evidence="6">The sequence shown here is derived from an EMBL/GenBank/DDBJ whole genome shotgun (WGS) entry which is preliminary data.</text>
</comment>
<feature type="compositionally biased region" description="Low complexity" evidence="4">
    <location>
        <begin position="31"/>
        <end position="69"/>
    </location>
</feature>
<dbReference type="Pfam" id="PF01426">
    <property type="entry name" value="BAH"/>
    <property type="match status" value="1"/>
</dbReference>
<dbReference type="SMART" id="SM00717">
    <property type="entry name" value="SANT"/>
    <property type="match status" value="1"/>
</dbReference>
<keyword evidence="3" id="KW-0862">Zinc</keyword>
<feature type="domain" description="BAH" evidence="5">
    <location>
        <begin position="190"/>
        <end position="311"/>
    </location>
</feature>
<dbReference type="CDD" id="cd15497">
    <property type="entry name" value="PHD1_Snt2p_like"/>
    <property type="match status" value="1"/>
</dbReference>
<dbReference type="OrthoDB" id="336088at2759"/>
<dbReference type="AlphaFoldDB" id="A0A9W7DDP5"/>
<dbReference type="InterPro" id="IPR019787">
    <property type="entry name" value="Znf_PHD-finger"/>
</dbReference>
<dbReference type="PANTHER" id="PTHR47672">
    <property type="entry name" value="E3 UBIQUITIN-PROTEIN LIGASE SNT2"/>
    <property type="match status" value="1"/>
</dbReference>
<name>A0A9W7DDP5_AMBMO</name>
<accession>A0A9W7DDP5</accession>
<feature type="compositionally biased region" description="Low complexity" evidence="4">
    <location>
        <begin position="88"/>
        <end position="119"/>
    </location>
</feature>
<dbReference type="SUPFAM" id="SSF57903">
    <property type="entry name" value="FYVE/PHD zinc finger"/>
    <property type="match status" value="1"/>
</dbReference>
<evidence type="ECO:0000259" key="5">
    <source>
        <dbReference type="PROSITE" id="PS51038"/>
    </source>
</evidence>